<dbReference type="Proteomes" id="UP000799755">
    <property type="component" value="Unassembled WGS sequence"/>
</dbReference>
<comment type="caution">
    <text evidence="1">The sequence shown here is derived from an EMBL/GenBank/DDBJ whole genome shotgun (WGS) entry which is preliminary data.</text>
</comment>
<protein>
    <submittedName>
        <fullName evidence="1">Uncharacterized protein</fullName>
    </submittedName>
</protein>
<keyword evidence="2" id="KW-1185">Reference proteome</keyword>
<evidence type="ECO:0000313" key="1">
    <source>
        <dbReference type="EMBL" id="KAF2476154.1"/>
    </source>
</evidence>
<evidence type="ECO:0000313" key="2">
    <source>
        <dbReference type="Proteomes" id="UP000799755"/>
    </source>
</evidence>
<sequence length="60" mass="6913">MTSLTCTTGRTWQFTVQNYVTYYGLLATLLMQLEPLLLLHASDADWRPREQAHRLAVGYP</sequence>
<reference evidence="1" key="1">
    <citation type="journal article" date="2020" name="Stud. Mycol.">
        <title>101 Dothideomycetes genomes: a test case for predicting lifestyles and emergence of pathogens.</title>
        <authorList>
            <person name="Haridas S."/>
            <person name="Albert R."/>
            <person name="Binder M."/>
            <person name="Bloem J."/>
            <person name="Labutti K."/>
            <person name="Salamov A."/>
            <person name="Andreopoulos B."/>
            <person name="Baker S."/>
            <person name="Barry K."/>
            <person name="Bills G."/>
            <person name="Bluhm B."/>
            <person name="Cannon C."/>
            <person name="Castanera R."/>
            <person name="Culley D."/>
            <person name="Daum C."/>
            <person name="Ezra D."/>
            <person name="Gonzalez J."/>
            <person name="Henrissat B."/>
            <person name="Kuo A."/>
            <person name="Liang C."/>
            <person name="Lipzen A."/>
            <person name="Lutzoni F."/>
            <person name="Magnuson J."/>
            <person name="Mondo S."/>
            <person name="Nolan M."/>
            <person name="Ohm R."/>
            <person name="Pangilinan J."/>
            <person name="Park H.-J."/>
            <person name="Ramirez L."/>
            <person name="Alfaro M."/>
            <person name="Sun H."/>
            <person name="Tritt A."/>
            <person name="Yoshinaga Y."/>
            <person name="Zwiers L.-H."/>
            <person name="Turgeon B."/>
            <person name="Goodwin S."/>
            <person name="Spatafora J."/>
            <person name="Crous P."/>
            <person name="Grigoriev I."/>
        </authorList>
    </citation>
    <scope>NUCLEOTIDE SEQUENCE</scope>
    <source>
        <strain evidence="1">ATCC 200398</strain>
    </source>
</reference>
<proteinExistence type="predicted"/>
<accession>A0ACB6RA86</accession>
<name>A0ACB6RA86_9PLEO</name>
<dbReference type="EMBL" id="MU003495">
    <property type="protein sequence ID" value="KAF2476154.1"/>
    <property type="molecule type" value="Genomic_DNA"/>
</dbReference>
<organism evidence="1 2">
    <name type="scientific">Lindgomyces ingoldianus</name>
    <dbReference type="NCBI Taxonomy" id="673940"/>
    <lineage>
        <taxon>Eukaryota</taxon>
        <taxon>Fungi</taxon>
        <taxon>Dikarya</taxon>
        <taxon>Ascomycota</taxon>
        <taxon>Pezizomycotina</taxon>
        <taxon>Dothideomycetes</taxon>
        <taxon>Pleosporomycetidae</taxon>
        <taxon>Pleosporales</taxon>
        <taxon>Lindgomycetaceae</taxon>
        <taxon>Lindgomyces</taxon>
    </lineage>
</organism>
<gene>
    <name evidence="1" type="ORF">BDR25DRAFT_350442</name>
</gene>